<sequence>MNRAWKPADTSGFRTEGVRVRMNTKLDEPIEPDPYLNRRAEERVAARFEVRFEQAEDAARALRAYSLNLSAGGLCLRTRKSYDVGAQVRLAMVVDGEEFHLTGVIAWVRDEAEAIGVRFIDVSEEDHERLRRVIASFRRR</sequence>
<proteinExistence type="predicted"/>
<reference evidence="3" key="1">
    <citation type="submission" date="2018-09" db="EMBL/GenBank/DDBJ databases">
        <authorList>
            <person name="Livingstone P.G."/>
            <person name="Whitworth D.E."/>
        </authorList>
    </citation>
    <scope>NUCLEOTIDE SEQUENCE [LARGE SCALE GENOMIC DNA]</scope>
    <source>
        <strain evidence="3">CA051B</strain>
    </source>
</reference>
<dbReference type="NCBIfam" id="TIGR02266">
    <property type="entry name" value="gmx_TIGR02266"/>
    <property type="match status" value="1"/>
</dbReference>
<dbReference type="GO" id="GO:0035438">
    <property type="term" value="F:cyclic-di-GMP binding"/>
    <property type="evidence" value="ECO:0007669"/>
    <property type="project" value="InterPro"/>
</dbReference>
<evidence type="ECO:0000313" key="3">
    <source>
        <dbReference type="Proteomes" id="UP000272888"/>
    </source>
</evidence>
<keyword evidence="3" id="KW-1185">Reference proteome</keyword>
<evidence type="ECO:0000313" key="2">
    <source>
        <dbReference type="EMBL" id="RKH53618.1"/>
    </source>
</evidence>
<accession>A0A3A8PB50</accession>
<dbReference type="AlphaFoldDB" id="A0A3A8PB50"/>
<dbReference type="Gene3D" id="2.40.10.220">
    <property type="entry name" value="predicted glycosyltransferase like domains"/>
    <property type="match status" value="1"/>
</dbReference>
<gene>
    <name evidence="2" type="ORF">D7V93_26580</name>
</gene>
<organism evidence="2 3">
    <name type="scientific">Corallococcus llansteffanensis</name>
    <dbReference type="NCBI Taxonomy" id="2316731"/>
    <lineage>
        <taxon>Bacteria</taxon>
        <taxon>Pseudomonadati</taxon>
        <taxon>Myxococcota</taxon>
        <taxon>Myxococcia</taxon>
        <taxon>Myxococcales</taxon>
        <taxon>Cystobacterineae</taxon>
        <taxon>Myxococcaceae</taxon>
        <taxon>Corallococcus</taxon>
    </lineage>
</organism>
<dbReference type="EMBL" id="RAWB01000325">
    <property type="protein sequence ID" value="RKH53618.1"/>
    <property type="molecule type" value="Genomic_DNA"/>
</dbReference>
<name>A0A3A8PB50_9BACT</name>
<dbReference type="SUPFAM" id="SSF141371">
    <property type="entry name" value="PilZ domain-like"/>
    <property type="match status" value="1"/>
</dbReference>
<feature type="domain" description="PilZ" evidence="1">
    <location>
        <begin position="37"/>
        <end position="135"/>
    </location>
</feature>
<dbReference type="InterPro" id="IPR009875">
    <property type="entry name" value="PilZ_domain"/>
</dbReference>
<dbReference type="Pfam" id="PF07238">
    <property type="entry name" value="PilZ"/>
    <property type="match status" value="1"/>
</dbReference>
<dbReference type="Proteomes" id="UP000272888">
    <property type="component" value="Unassembled WGS sequence"/>
</dbReference>
<evidence type="ECO:0000259" key="1">
    <source>
        <dbReference type="Pfam" id="PF07238"/>
    </source>
</evidence>
<protein>
    <submittedName>
        <fullName evidence="2">TIGR02266 family protein</fullName>
    </submittedName>
</protein>
<comment type="caution">
    <text evidence="2">The sequence shown here is derived from an EMBL/GenBank/DDBJ whole genome shotgun (WGS) entry which is preliminary data.</text>
</comment>
<dbReference type="InterPro" id="IPR011752">
    <property type="entry name" value="PilV_Myxo-type"/>
</dbReference>